<proteinExistence type="inferred from homology"/>
<reference evidence="15 16" key="1">
    <citation type="submission" date="2020-04" db="EMBL/GenBank/DDBJ databases">
        <title>Perkinsus chesapeaki whole genome sequence.</title>
        <authorList>
            <person name="Bogema D.R."/>
        </authorList>
    </citation>
    <scope>NUCLEOTIDE SEQUENCE [LARGE SCALE GENOMIC DNA]</scope>
    <source>
        <strain evidence="15">ATCC PRA-425</strain>
    </source>
</reference>
<dbReference type="PROSITE" id="PS00865">
    <property type="entry name" value="UBIQUITIN_ACTIVAT_2"/>
    <property type="match status" value="1"/>
</dbReference>
<dbReference type="Gene3D" id="3.40.50.720">
    <property type="entry name" value="NAD(P)-binding Rossmann-like Domain"/>
    <property type="match status" value="1"/>
</dbReference>
<dbReference type="PANTHER" id="PTHR10953:SF6">
    <property type="entry name" value="NEDD8-ACTIVATING ENZYME E1 CATALYTIC SUBUNIT"/>
    <property type="match status" value="1"/>
</dbReference>
<dbReference type="GO" id="GO:0005524">
    <property type="term" value="F:ATP binding"/>
    <property type="evidence" value="ECO:0007669"/>
    <property type="project" value="UniProtKB-UniRule"/>
</dbReference>
<name>A0A7J6LF18_PERCH</name>
<dbReference type="GO" id="GO:0005737">
    <property type="term" value="C:cytoplasm"/>
    <property type="evidence" value="ECO:0007669"/>
    <property type="project" value="TreeGrafter"/>
</dbReference>
<feature type="domain" description="E2 binding" evidence="14">
    <location>
        <begin position="355"/>
        <end position="441"/>
    </location>
</feature>
<dbReference type="InterPro" id="IPR000594">
    <property type="entry name" value="ThiF_NAD_FAD-bd"/>
</dbReference>
<evidence type="ECO:0000256" key="8">
    <source>
        <dbReference type="ARBA" id="ARBA00022840"/>
    </source>
</evidence>
<dbReference type="PRINTS" id="PR00724">
    <property type="entry name" value="CRBOXYPTASEC"/>
</dbReference>
<evidence type="ECO:0000256" key="12">
    <source>
        <dbReference type="RuleBase" id="RU368009"/>
    </source>
</evidence>
<dbReference type="PANTHER" id="PTHR10953">
    <property type="entry name" value="UBIQUITIN-ACTIVATING ENZYME E1"/>
    <property type="match status" value="1"/>
</dbReference>
<dbReference type="GO" id="GO:0004185">
    <property type="term" value="F:serine-type carboxypeptidase activity"/>
    <property type="evidence" value="ECO:0007669"/>
    <property type="project" value="InterPro"/>
</dbReference>
<evidence type="ECO:0000256" key="13">
    <source>
        <dbReference type="SAM" id="MobiDB-lite"/>
    </source>
</evidence>
<dbReference type="InterPro" id="IPR045886">
    <property type="entry name" value="ThiF/MoeB/HesA"/>
</dbReference>
<evidence type="ECO:0000313" key="16">
    <source>
        <dbReference type="Proteomes" id="UP000591131"/>
    </source>
</evidence>
<dbReference type="SMART" id="SM01181">
    <property type="entry name" value="E2_bind"/>
    <property type="match status" value="1"/>
</dbReference>
<dbReference type="InterPro" id="IPR056349">
    <property type="entry name" value="Microp_apicomplexa_10"/>
</dbReference>
<feature type="region of interest" description="Disordered" evidence="13">
    <location>
        <begin position="573"/>
        <end position="602"/>
    </location>
</feature>
<dbReference type="InterPro" id="IPR033127">
    <property type="entry name" value="UBQ-activ_enz_E1_Cys_AS"/>
</dbReference>
<dbReference type="Pfam" id="PF00899">
    <property type="entry name" value="ThiF"/>
    <property type="match status" value="1"/>
</dbReference>
<evidence type="ECO:0000256" key="7">
    <source>
        <dbReference type="ARBA" id="ARBA00022786"/>
    </source>
</evidence>
<dbReference type="InterPro" id="IPR029058">
    <property type="entry name" value="AB_hydrolase_fold"/>
</dbReference>
<organism evidence="15 16">
    <name type="scientific">Perkinsus chesapeaki</name>
    <name type="common">Clam parasite</name>
    <name type="synonym">Perkinsus andrewsi</name>
    <dbReference type="NCBI Taxonomy" id="330153"/>
    <lineage>
        <taxon>Eukaryota</taxon>
        <taxon>Sar</taxon>
        <taxon>Alveolata</taxon>
        <taxon>Perkinsozoa</taxon>
        <taxon>Perkinsea</taxon>
        <taxon>Perkinsida</taxon>
        <taxon>Perkinsidae</taxon>
        <taxon>Perkinsus</taxon>
    </lineage>
</organism>
<accession>A0A7J6LF18</accession>
<dbReference type="FunFam" id="1.10.10.520:FF:000001">
    <property type="entry name" value="NEDD8-activating enzyme E1 catalytic subunit"/>
    <property type="match status" value="1"/>
</dbReference>
<keyword evidence="5 12" id="KW-0436">Ligase</keyword>
<dbReference type="GO" id="GO:0006508">
    <property type="term" value="P:proteolysis"/>
    <property type="evidence" value="ECO:0007669"/>
    <property type="project" value="InterPro"/>
</dbReference>
<comment type="similarity">
    <text evidence="3">Belongs to the peptidase S10 family.</text>
</comment>
<dbReference type="InterPro" id="IPR001563">
    <property type="entry name" value="Peptidase_S10"/>
</dbReference>
<evidence type="ECO:0000256" key="9">
    <source>
        <dbReference type="ARBA" id="ARBA00023624"/>
    </source>
</evidence>
<comment type="function">
    <text evidence="12">Catalytic subunit of the dimeric E1 enzyme, which activates NEDD8.</text>
</comment>
<dbReference type="InterPro" id="IPR014929">
    <property type="entry name" value="E2-binding"/>
</dbReference>
<dbReference type="EMBL" id="JAAPAO010000520">
    <property type="protein sequence ID" value="KAF4657858.1"/>
    <property type="molecule type" value="Genomic_DNA"/>
</dbReference>
<dbReference type="SUPFAM" id="SSF53474">
    <property type="entry name" value="alpha/beta-Hydrolases"/>
    <property type="match status" value="2"/>
</dbReference>
<evidence type="ECO:0000313" key="15">
    <source>
        <dbReference type="EMBL" id="KAF4657858.1"/>
    </source>
</evidence>
<dbReference type="GO" id="GO:0005634">
    <property type="term" value="C:nucleus"/>
    <property type="evidence" value="ECO:0007669"/>
    <property type="project" value="TreeGrafter"/>
</dbReference>
<dbReference type="Pfam" id="PF08825">
    <property type="entry name" value="E2_bind"/>
    <property type="match status" value="1"/>
</dbReference>
<feature type="active site" description="Glycyl thioester intermediate" evidence="11">
    <location>
        <position position="220"/>
    </location>
</feature>
<dbReference type="Gene3D" id="3.10.290.20">
    <property type="entry name" value="Ubiquitin-like 2 activating enzyme e1b. Chain: B, domain 3"/>
    <property type="match status" value="1"/>
</dbReference>
<dbReference type="Gene3D" id="1.10.10.520">
    <property type="entry name" value="Ubiquitin activating enzymes (Uba3). Chain: B, domain 2"/>
    <property type="match status" value="1"/>
</dbReference>
<comment type="similarity">
    <text evidence="2 12">Belongs to the ubiquitin-activating E1 family. UBA3 subfamily.</text>
</comment>
<dbReference type="Pfam" id="PF00450">
    <property type="entry name" value="Peptidase_S10"/>
    <property type="match status" value="1"/>
</dbReference>
<dbReference type="OrthoDB" id="10255449at2759"/>
<evidence type="ECO:0000256" key="11">
    <source>
        <dbReference type="PROSITE-ProRule" id="PRU10132"/>
    </source>
</evidence>
<dbReference type="GO" id="GO:0019781">
    <property type="term" value="F:NEDD8 activating enzyme activity"/>
    <property type="evidence" value="ECO:0007669"/>
    <property type="project" value="UniProtKB-UniRule"/>
</dbReference>
<dbReference type="InterPro" id="IPR035985">
    <property type="entry name" value="Ubiquitin-activating_enz"/>
</dbReference>
<dbReference type="SUPFAM" id="SSF69572">
    <property type="entry name" value="Activating enzymes of the ubiquitin-like proteins"/>
    <property type="match status" value="1"/>
</dbReference>
<gene>
    <name evidence="15" type="primary">UBA3</name>
    <name evidence="15" type="ORF">FOL47_008281</name>
</gene>
<dbReference type="Gene3D" id="1.10.287.410">
    <property type="match status" value="1"/>
</dbReference>
<evidence type="ECO:0000256" key="1">
    <source>
        <dbReference type="ARBA" id="ARBA00005032"/>
    </source>
</evidence>
<keyword evidence="6 12" id="KW-0547">Nucleotide-binding</keyword>
<dbReference type="GO" id="GO:0045116">
    <property type="term" value="P:protein neddylation"/>
    <property type="evidence" value="ECO:0007669"/>
    <property type="project" value="UniProtKB-UniRule"/>
</dbReference>
<sequence>MNGRTGLTSPTSRTNADVNTVLTRGCPFEGLRDVHDPSMETVKFVREAKILVIGAGGLGCEILKDLALSGFTDIHVIDMDNVDVTNLNRQFLFRESDVGLSKAKVAAAFINNRCGHLGVHVTPYNGKIQDFGPDFYEQFFLIIAGLDNIPARRWLNSTLHSMVRRDDLGNIDPSSLKPLLDGGTEGLKGQARVIVPYHTACFDCTLESFGPPDTGNYPMCTLAETPRLPEHCIEYALLVLWERAFPGVKVNTDSAHDIKWIYEQAAARADTFGIHGVDYRLTLGVVKRIIPAVASTNALVSGVLVSEALKLASYCDPSLDNYFMYMGQTGVNTQTFEWERSDTCLVCSGGEAVIDSLNPERNTLQDLLNVLCDPAGKFRLQRPSISTASGVVFIQRPLALRAEHEWKLTKSLKELNDSGVLREGDEATVTDPTLPIALMLVALTRECRRSIRSSTKSTVQVFREGAKPTHMRPFGPVGQNYEKTNPFYWPPEDTSDVVQMPGGRKQFFVFAGKSDEDGSLEPTLAVVSRGGRRLVFFNEEELAELERLAPRYQSYLKLWEQKARRNQAVTEAKLGQVGNEQEEASHRLPPSSPRRPARVSKRLVKRRGRNWSRKADLNIDDIPWIFHNRGVYEVFAGDYMRNFNASLTTLMDGGLRTGETAGTLTSFTLEESGGQLTFIQVFGAGHNVAENAPVADYADDSWIIISVSLFRGFVALIPLSNEEHRMPDASQSAVLRDLGPLAEEWHRTDQLLSQCMKEFRVDVWDLPLACEQAVRTLPESDDGCSVGGLAVSLALFVLRVWPPPRAATEDASWRNDSLTVSLLSNTCGGIGEDGLGLCKTYFSCHGMVEHEHVLICAACLLLCPDWLSLGRSDWLHAIIHTLARVLEFSLPTEWQYTSVSWPMPQELLIEPGSALHALQVASMQSMGLAHPSFLVYAWRQSIETLSHHLEDWNAFDWDREEPNDQLACIDATNSPRISNMWRAIWHSSVASGECDIACDAVSITAMTLSMVVTGKENRSFDACAHRLCLRYRRLSQRANKTPSTALWDRRLTEGHSSFLALEFLQQCALGLPGRSPLPKSIRFMSYEDTFLWLVRGGSLLRIGDGELSIMDRRVSAPHVRPSDFGLAFEGIARLSSPHSGSDACSKRLCISAVNLWDHEPAFPHSEHAAFWYGQSGGYFREAYERYTPGGATFCQFVNYPPRPERFSPTRFRDRWERVFAGRSVLLVSPRLSIAHPIRNITVEGVSHFWPFTRANQVYVTPEDMVPYSTGRLFEFTEVAKTVIAFGVERQVDVFAVTWGPLARLLVATIARWEAYIFMIAFNLAKYAVTIVAVTQSIFDETHLEASPGSPISLEAAALCEFKVARLFGYLKGTDDSRLFYWFFESRSNPRSSPTLIYLQGGPGASSMYSIISGNGGPCIVNDTGTGTTPNKYSYNTFANVLYLDQPALAGFSEGTPPTNSIDTAKSTLSVLEQFFTKNPQYNTQVFLIGQSYAGHYIPALAEQMHAKKSELRLQGIAIGNGLVSPETQFGYLPQMAFDSGNAPSVITKEEYTDMEMKASSCVKKIRDCNKQPWQAQVCKQARDQCLNDLVVPIVKKGVDTFDLRRHCPKPPAPCRSYMKFERYFNNPKLQEYLNIDDIPWIFHNRGVYEAFAVDYMRNFNASLTTLMDGGLRVLIYAGDQDYICNWLGNRAWTRELQWKGHDGFNKASTQPYKLTTGETVGSSKSFTLRSTGGQLTFLKVFNAGHNTAEDQPKAGLQLMKDFVNNRLR</sequence>
<keyword evidence="8 12" id="KW-0067">ATP-binding</keyword>
<dbReference type="Gene3D" id="3.40.50.1820">
    <property type="entry name" value="alpha/beta hydrolase"/>
    <property type="match status" value="1"/>
</dbReference>
<dbReference type="InterPro" id="IPR023318">
    <property type="entry name" value="Ub_act_enz_dom_a_sf"/>
</dbReference>
<dbReference type="Proteomes" id="UP000591131">
    <property type="component" value="Unassembled WGS sequence"/>
</dbReference>
<dbReference type="UniPathway" id="UPA00885"/>
<evidence type="ECO:0000256" key="3">
    <source>
        <dbReference type="ARBA" id="ARBA00009431"/>
    </source>
</evidence>
<keyword evidence="7 12" id="KW-0833">Ubl conjugation pathway</keyword>
<dbReference type="Pfam" id="PF23519">
    <property type="entry name" value="Microp_apicomplexa_10"/>
    <property type="match status" value="1"/>
</dbReference>
<evidence type="ECO:0000256" key="2">
    <source>
        <dbReference type="ARBA" id="ARBA00006310"/>
    </source>
</evidence>
<comment type="catalytic activity">
    <reaction evidence="10 12">
        <text>ATP + [NEDD8 protein] + [E1 NEDD8-activating enzyme]-L-cysteine = AMP + diphosphate + [E1 NEDD8-activating enzyme]-S-[NEDD8 protein]-yl-L-cysteine.</text>
        <dbReference type="EC" id="6.2.1.64"/>
    </reaction>
</comment>
<evidence type="ECO:0000259" key="14">
    <source>
        <dbReference type="SMART" id="SM01181"/>
    </source>
</evidence>
<dbReference type="EC" id="6.2.1.64" evidence="9 12"/>
<keyword evidence="16" id="KW-1185">Reference proteome</keyword>
<comment type="pathway">
    <text evidence="1 12">Protein modification; protein neddylation.</text>
</comment>
<evidence type="ECO:0000256" key="6">
    <source>
        <dbReference type="ARBA" id="ARBA00022741"/>
    </source>
</evidence>
<comment type="caution">
    <text evidence="15">The sequence shown here is derived from an EMBL/GenBank/DDBJ whole genome shotgun (WGS) entry which is preliminary data.</text>
</comment>
<evidence type="ECO:0000256" key="10">
    <source>
        <dbReference type="ARBA" id="ARBA00024626"/>
    </source>
</evidence>
<evidence type="ECO:0000256" key="5">
    <source>
        <dbReference type="ARBA" id="ARBA00022598"/>
    </source>
</evidence>
<protein>
    <recommendedName>
        <fullName evidence="4 12">NEDD8-activating enzyme E1 catalytic subunit</fullName>
        <ecNumber evidence="9 12">6.2.1.64</ecNumber>
    </recommendedName>
</protein>
<evidence type="ECO:0000256" key="4">
    <source>
        <dbReference type="ARBA" id="ARBA00015203"/>
    </source>
</evidence>